<name>A0ABX2XFC4_9FLAO</name>
<keyword evidence="3" id="KW-1185">Reference proteome</keyword>
<feature type="compositionally biased region" description="Acidic residues" evidence="1">
    <location>
        <begin position="83"/>
        <end position="107"/>
    </location>
</feature>
<feature type="region of interest" description="Disordered" evidence="1">
    <location>
        <begin position="43"/>
        <end position="107"/>
    </location>
</feature>
<evidence type="ECO:0000313" key="3">
    <source>
        <dbReference type="Proteomes" id="UP000093343"/>
    </source>
</evidence>
<evidence type="ECO:0000256" key="1">
    <source>
        <dbReference type="SAM" id="MobiDB-lite"/>
    </source>
</evidence>
<evidence type="ECO:0000313" key="2">
    <source>
        <dbReference type="EMBL" id="OCB70854.1"/>
    </source>
</evidence>
<feature type="compositionally biased region" description="Basic and acidic residues" evidence="1">
    <location>
        <begin position="64"/>
        <end position="75"/>
    </location>
</feature>
<proteinExistence type="predicted"/>
<dbReference type="RefSeq" id="WP_065451156.1">
    <property type="nucleotide sequence ID" value="NZ_LVEN01000042.1"/>
</dbReference>
<dbReference type="Proteomes" id="UP000093343">
    <property type="component" value="Unassembled WGS sequence"/>
</dbReference>
<protein>
    <submittedName>
        <fullName evidence="2">Uncharacterized protein</fullName>
    </submittedName>
</protein>
<organism evidence="2 3">
    <name type="scientific">Flavobacterium piscis</name>
    <dbReference type="NCBI Taxonomy" id="1114874"/>
    <lineage>
        <taxon>Bacteria</taxon>
        <taxon>Pseudomonadati</taxon>
        <taxon>Bacteroidota</taxon>
        <taxon>Flavobacteriia</taxon>
        <taxon>Flavobacteriales</taxon>
        <taxon>Flavobacteriaceae</taxon>
        <taxon>Flavobacterium</taxon>
    </lineage>
</organism>
<reference evidence="3" key="1">
    <citation type="submission" date="2016-03" db="EMBL/GenBank/DDBJ databases">
        <title>Draft genome sequence of Paenibacillus glacialis DSM 22343.</title>
        <authorList>
            <person name="Shin S.-K."/>
            <person name="Yi H."/>
        </authorList>
    </citation>
    <scope>NUCLEOTIDE SEQUENCE [LARGE SCALE GENOMIC DNA]</scope>
    <source>
        <strain evidence="3">CCUG 60099</strain>
    </source>
</reference>
<dbReference type="EMBL" id="LVEN01000042">
    <property type="protein sequence ID" value="OCB70854.1"/>
    <property type="molecule type" value="Genomic_DNA"/>
</dbReference>
<feature type="region of interest" description="Disordered" evidence="1">
    <location>
        <begin position="1"/>
        <end position="25"/>
    </location>
</feature>
<sequence>MINSEEKTPVDLDQIKDDQIEKNLENLDYPANEDIYNQEEKLEDIDPEGISGERTVIQNDNNDNEWKQNSDKLGNDLDIPGSELDDEQEEIGSEDEENNFYSEGDTE</sequence>
<accession>A0ABX2XFC4</accession>
<gene>
    <name evidence="2" type="ORF">FLP_19560</name>
</gene>
<comment type="caution">
    <text evidence="2">The sequence shown here is derived from an EMBL/GenBank/DDBJ whole genome shotgun (WGS) entry which is preliminary data.</text>
</comment>